<reference evidence="3" key="1">
    <citation type="submission" date="2019-05" db="EMBL/GenBank/DDBJ databases">
        <title>Genome sequence and methylation pattern of the halophilic Archaeon Natrinema versiforme BOL5-4.</title>
        <authorList>
            <person name="DasSarma P."/>
            <person name="Anton B.P."/>
            <person name="DasSarma S.L."/>
            <person name="Martinez F.L."/>
            <person name="Guzman D."/>
            <person name="Roberts R.J."/>
            <person name="DasSarma S."/>
        </authorList>
    </citation>
    <scope>NUCLEOTIDE SEQUENCE [LARGE SCALE GENOMIC DNA]</scope>
    <source>
        <strain evidence="3">BOL5-4</strain>
    </source>
</reference>
<feature type="transmembrane region" description="Helical" evidence="1">
    <location>
        <begin position="158"/>
        <end position="175"/>
    </location>
</feature>
<feature type="transmembrane region" description="Helical" evidence="1">
    <location>
        <begin position="305"/>
        <end position="329"/>
    </location>
</feature>
<dbReference type="GO" id="GO:0016787">
    <property type="term" value="F:hydrolase activity"/>
    <property type="evidence" value="ECO:0007669"/>
    <property type="project" value="UniProtKB-KW"/>
</dbReference>
<dbReference type="OrthoDB" id="313450at2157"/>
<name>A0A4P8WKS6_9EURY</name>
<proteinExistence type="predicted"/>
<dbReference type="GeneID" id="40265661"/>
<dbReference type="EMBL" id="CP040330">
    <property type="protein sequence ID" value="QCS42723.1"/>
    <property type="molecule type" value="Genomic_DNA"/>
</dbReference>
<sequence length="332" mass="34185">MFIGHALLAFALAALVADWRGWERRQALLVGVVAGAFATIPDIDVTYALVGLLEWNAGDGALAASSAFWDASRGVHRSVTHSLIVGAVAAPAFGSFAVRGPGSGRVRLARSVGLGILVALVAVAFLEGGPVAAFVMGLFAASGVLVAVGAARATALSVRTIVLAALWGLWSHPWGDLATGSPPDWVYPFESTLLSTRVVLHPDPTLHLLGAFAIELAAIWLALVAICRLTDRSLLAFVDRRAAVGAAYGIAALAVTPPTLEVSYHFVFSILGVGLLCGVVRGPPSPTSPGLRPQSLPRPSTDSTLEVALTAVTAVTVALAAYAAVYLFVAPA</sequence>
<keyword evidence="2" id="KW-0378">Hydrolase</keyword>
<evidence type="ECO:0000313" key="2">
    <source>
        <dbReference type="EMBL" id="QCS42723.1"/>
    </source>
</evidence>
<keyword evidence="1" id="KW-0812">Transmembrane</keyword>
<dbReference type="KEGG" id="nvr:FEJ81_10270"/>
<feature type="transmembrane region" description="Helical" evidence="1">
    <location>
        <begin position="132"/>
        <end position="151"/>
    </location>
</feature>
<keyword evidence="1" id="KW-1133">Transmembrane helix</keyword>
<dbReference type="Pfam" id="PF04307">
    <property type="entry name" value="YdjM"/>
    <property type="match status" value="1"/>
</dbReference>
<feature type="transmembrane region" description="Helical" evidence="1">
    <location>
        <begin position="108"/>
        <end position="126"/>
    </location>
</feature>
<keyword evidence="1" id="KW-0472">Membrane</keyword>
<dbReference type="InterPro" id="IPR007404">
    <property type="entry name" value="YdjM-like"/>
</dbReference>
<feature type="transmembrane region" description="Helical" evidence="1">
    <location>
        <begin position="78"/>
        <end position="96"/>
    </location>
</feature>
<accession>A0A4P8WKS6</accession>
<feature type="transmembrane region" description="Helical" evidence="1">
    <location>
        <begin position="206"/>
        <end position="230"/>
    </location>
</feature>
<organism evidence="2 3">
    <name type="scientific">Natrinema versiforme</name>
    <dbReference type="NCBI Taxonomy" id="88724"/>
    <lineage>
        <taxon>Archaea</taxon>
        <taxon>Methanobacteriati</taxon>
        <taxon>Methanobacteriota</taxon>
        <taxon>Stenosarchaea group</taxon>
        <taxon>Halobacteria</taxon>
        <taxon>Halobacteriales</taxon>
        <taxon>Natrialbaceae</taxon>
        <taxon>Natrinema</taxon>
    </lineage>
</organism>
<feature type="transmembrane region" description="Helical" evidence="1">
    <location>
        <begin position="242"/>
        <end position="260"/>
    </location>
</feature>
<gene>
    <name evidence="2" type="ORF">FEJ81_10270</name>
</gene>
<dbReference type="AlphaFoldDB" id="A0A4P8WKS6"/>
<protein>
    <submittedName>
        <fullName evidence="2">Hydrolase</fullName>
    </submittedName>
</protein>
<dbReference type="RefSeq" id="WP_138245204.1">
    <property type="nucleotide sequence ID" value="NZ_CP040330.1"/>
</dbReference>
<dbReference type="Proteomes" id="UP000302218">
    <property type="component" value="Chromosome"/>
</dbReference>
<evidence type="ECO:0000313" key="3">
    <source>
        <dbReference type="Proteomes" id="UP000302218"/>
    </source>
</evidence>
<evidence type="ECO:0000256" key="1">
    <source>
        <dbReference type="SAM" id="Phobius"/>
    </source>
</evidence>